<name>A0ABR3JSS6_9AGAR</name>
<evidence type="ECO:0000313" key="1">
    <source>
        <dbReference type="EMBL" id="KAL0958939.1"/>
    </source>
</evidence>
<dbReference type="Proteomes" id="UP001556367">
    <property type="component" value="Unassembled WGS sequence"/>
</dbReference>
<dbReference type="CDD" id="cd03062">
    <property type="entry name" value="TRX_Fd_Sucrase"/>
    <property type="match status" value="1"/>
</dbReference>
<keyword evidence="2" id="KW-1185">Reference proteome</keyword>
<evidence type="ECO:0008006" key="3">
    <source>
        <dbReference type="Google" id="ProtNLM"/>
    </source>
</evidence>
<evidence type="ECO:0000313" key="2">
    <source>
        <dbReference type="Proteomes" id="UP001556367"/>
    </source>
</evidence>
<dbReference type="Pfam" id="PF06999">
    <property type="entry name" value="Suc_Fer-like"/>
    <property type="match status" value="1"/>
</dbReference>
<dbReference type="EMBL" id="JASNQZ010000003">
    <property type="protein sequence ID" value="KAL0958939.1"/>
    <property type="molecule type" value="Genomic_DNA"/>
</dbReference>
<accession>A0ABR3JSS6</accession>
<gene>
    <name evidence="1" type="ORF">HGRIS_014254</name>
</gene>
<comment type="caution">
    <text evidence="1">The sequence shown here is derived from an EMBL/GenBank/DDBJ whole genome shotgun (WGS) entry which is preliminary data.</text>
</comment>
<dbReference type="SUPFAM" id="SSF52833">
    <property type="entry name" value="Thioredoxin-like"/>
    <property type="match status" value="1"/>
</dbReference>
<reference evidence="2" key="1">
    <citation type="submission" date="2024-06" db="EMBL/GenBank/DDBJ databases">
        <title>Multi-omics analyses provide insights into the biosynthesis of the anticancer antibiotic pleurotin in Hohenbuehelia grisea.</title>
        <authorList>
            <person name="Weaver J.A."/>
            <person name="Alberti F."/>
        </authorList>
    </citation>
    <scope>NUCLEOTIDE SEQUENCE [LARGE SCALE GENOMIC DNA]</scope>
    <source>
        <strain evidence="2">T-177</strain>
    </source>
</reference>
<sequence length="269" mass="30459">MLNVLLQNRRFPLTLSPFIGAWPTRFASKLAGTVASHQAYILLHATMPPSEFPSKFSTRLQRNLQLKVMQWGGIVNFSWSPDQPTLLPDDKTEQCCATAFFTSGKRVDIPKLTLDNLDTVEQALKHHATASLGIQRRHDTDVYLYVCSHGARDCRCGEYGTQLVNALRTEYQHLVYQRNGHVPRTRVHIAEVAHVGGHKHAANLIMFPQGEWLGDLRAEHASTLLQAILEKQSHTDTEDIPLLPHHWRGRMGLNNEEQQLLYSRTTGEV</sequence>
<dbReference type="PANTHER" id="PTHR31902">
    <property type="entry name" value="ACTIN PATCHES DISTAL PROTEIN 1"/>
    <property type="match status" value="1"/>
</dbReference>
<proteinExistence type="predicted"/>
<dbReference type="Gene3D" id="3.40.30.10">
    <property type="entry name" value="Glutaredoxin"/>
    <property type="match status" value="1"/>
</dbReference>
<dbReference type="InterPro" id="IPR009737">
    <property type="entry name" value="Aim32/Apd1-like"/>
</dbReference>
<organism evidence="1 2">
    <name type="scientific">Hohenbuehelia grisea</name>
    <dbReference type="NCBI Taxonomy" id="104357"/>
    <lineage>
        <taxon>Eukaryota</taxon>
        <taxon>Fungi</taxon>
        <taxon>Dikarya</taxon>
        <taxon>Basidiomycota</taxon>
        <taxon>Agaricomycotina</taxon>
        <taxon>Agaricomycetes</taxon>
        <taxon>Agaricomycetidae</taxon>
        <taxon>Agaricales</taxon>
        <taxon>Pleurotineae</taxon>
        <taxon>Pleurotaceae</taxon>
        <taxon>Hohenbuehelia</taxon>
    </lineage>
</organism>
<dbReference type="InterPro" id="IPR036249">
    <property type="entry name" value="Thioredoxin-like_sf"/>
</dbReference>
<protein>
    <recommendedName>
        <fullName evidence="3">Sucrase</fullName>
    </recommendedName>
</protein>